<dbReference type="OrthoDB" id="2421327at2759"/>
<protein>
    <submittedName>
        <fullName evidence="1">4247_t:CDS:1</fullName>
    </submittedName>
</protein>
<reference evidence="1" key="1">
    <citation type="submission" date="2021-06" db="EMBL/GenBank/DDBJ databases">
        <authorList>
            <person name="Kallberg Y."/>
            <person name="Tangrot J."/>
            <person name="Rosling A."/>
        </authorList>
    </citation>
    <scope>NUCLEOTIDE SEQUENCE</scope>
    <source>
        <strain evidence="1">FL130A</strain>
    </source>
</reference>
<comment type="caution">
    <text evidence="1">The sequence shown here is derived from an EMBL/GenBank/DDBJ whole genome shotgun (WGS) entry which is preliminary data.</text>
</comment>
<evidence type="ECO:0000313" key="1">
    <source>
        <dbReference type="EMBL" id="CAG8626346.1"/>
    </source>
</evidence>
<sequence length="58" mass="6642">MFYYRLVARNEPKANLYATKLGLELCKELKQQNIKVSRAILTDLLLVVVLSGCEVRCL</sequence>
<dbReference type="EMBL" id="CAJVPS010006522">
    <property type="protein sequence ID" value="CAG8626346.1"/>
    <property type="molecule type" value="Genomic_DNA"/>
</dbReference>
<name>A0A9N9D8Q1_9GLOM</name>
<keyword evidence="2" id="KW-1185">Reference proteome</keyword>
<proteinExistence type="predicted"/>
<gene>
    <name evidence="1" type="ORF">ALEPTO_LOCUS9179</name>
</gene>
<evidence type="ECO:0000313" key="2">
    <source>
        <dbReference type="Proteomes" id="UP000789508"/>
    </source>
</evidence>
<accession>A0A9N9D8Q1</accession>
<dbReference type="AlphaFoldDB" id="A0A9N9D8Q1"/>
<dbReference type="Proteomes" id="UP000789508">
    <property type="component" value="Unassembled WGS sequence"/>
</dbReference>
<organism evidence="1 2">
    <name type="scientific">Ambispora leptoticha</name>
    <dbReference type="NCBI Taxonomy" id="144679"/>
    <lineage>
        <taxon>Eukaryota</taxon>
        <taxon>Fungi</taxon>
        <taxon>Fungi incertae sedis</taxon>
        <taxon>Mucoromycota</taxon>
        <taxon>Glomeromycotina</taxon>
        <taxon>Glomeromycetes</taxon>
        <taxon>Archaeosporales</taxon>
        <taxon>Ambisporaceae</taxon>
        <taxon>Ambispora</taxon>
    </lineage>
</organism>